<evidence type="ECO:0000313" key="1">
    <source>
        <dbReference type="EMBL" id="WAJ27812.1"/>
    </source>
</evidence>
<sequence>MPLSQAEAFRNSLAGGGACGALIASRDWGLTSLGALDAWPTSLRTAVSLLLRSPVPMVMLWGEDGVMLYNDPYSRFAGGRHPELLGSKVREGWPEVADFNDNVMRVGLAGGTLHYQDQELTLYRHGRPEQVWMNLDYSPVLDESGQPAGVLCVLAETTDRIAAERRREAAEAALIESEAEFRLMVDTVPQIIWIADPSGHMEFLSRQFSHYTGATFRPMSPGEIAAAFIHPDDAPHVVASFQAARDGAGPHVFEHRIRSATGEYRWFLDRAEPYRDRRTGEILRWFGASVDIHDRKVAEDSLRELNATLEQRVAERTAERNMLATLVENTDVMVMAIDLDYNILALNLANTDEFERIFGVRPKAGDNMLELLADQPERQAEVRAGWARGLAGEQVTFIEDFGDPNRARPFYELTFRPLHDDAGRLIGTYQFVTDVTDRLRREAQLVEAQVALRQSQKMEAIGQLTGGVAHDFNNLLMAVLGNLDLLRKHLGDDPRAARLIDGALKGAQRGAALTQRLLAFARRQELVVEPRNLSELLGGMRELLEQSLGGSIELRLDLPPAAPIAMVDANQLELAVLNLAVNARDAMPNGGELVIEVEPAPADGDLVPGDYVRLTVSDTGQGMDADTLKKATEPFFSTKGVGKGTGLGLSMVHGLAVQLQGALRLTSEPGRGTRAELWLPSAGNGVAASETAACAPKAEGPQAPIRARILAVDDDMLIAMSTLDMLEDLGHEVVEANSGPQALEILRSDGPFDLMITDFAMPRMNGAELAEAALALYPGMPILIATGYAELPSGGRLGLPRLAKPYTQDQLDAEIRKLLAG</sequence>
<protein>
    <submittedName>
        <fullName evidence="1">PAS domain-containing protein</fullName>
    </submittedName>
</protein>
<evidence type="ECO:0000313" key="2">
    <source>
        <dbReference type="Proteomes" id="UP001163223"/>
    </source>
</evidence>
<keyword evidence="2" id="KW-1185">Reference proteome</keyword>
<accession>A0ACD4NM74</accession>
<dbReference type="EMBL" id="CP113520">
    <property type="protein sequence ID" value="WAJ27812.1"/>
    <property type="molecule type" value="Genomic_DNA"/>
</dbReference>
<dbReference type="Proteomes" id="UP001163223">
    <property type="component" value="Chromosome"/>
</dbReference>
<name>A0ACD4NM74_9HYPH</name>
<gene>
    <name evidence="1" type="ORF">OXU80_23695</name>
</gene>
<proteinExistence type="predicted"/>
<reference evidence="1" key="1">
    <citation type="submission" date="2022-11" db="EMBL/GenBank/DDBJ databases">
        <title>beta-Carotene-producing bacterium, Jeongeuplla avenae sp. nov., alleviates the salt stress of Arabidopsis seedlings.</title>
        <authorList>
            <person name="Jiang L."/>
            <person name="Lee J."/>
        </authorList>
    </citation>
    <scope>NUCLEOTIDE SEQUENCE</scope>
    <source>
        <strain evidence="1">DY_R2A_6</strain>
    </source>
</reference>
<organism evidence="1 2">
    <name type="scientific">Antarcticirhabdus aurantiaca</name>
    <dbReference type="NCBI Taxonomy" id="2606717"/>
    <lineage>
        <taxon>Bacteria</taxon>
        <taxon>Pseudomonadati</taxon>
        <taxon>Pseudomonadota</taxon>
        <taxon>Alphaproteobacteria</taxon>
        <taxon>Hyphomicrobiales</taxon>
        <taxon>Aurantimonadaceae</taxon>
        <taxon>Antarcticirhabdus</taxon>
    </lineage>
</organism>